<proteinExistence type="predicted"/>
<protein>
    <submittedName>
        <fullName evidence="3">Penicillin binding protein PBP4B</fullName>
    </submittedName>
</protein>
<reference evidence="3 4" key="1">
    <citation type="journal article" date="2010" name="Int. J. Syst. Evol. Microbiol.">
        <title>Bacillus horneckiae sp. nov., isolated from a spacecraft-assembly clean room.</title>
        <authorList>
            <person name="Vaishampayan P."/>
            <person name="Probst A."/>
            <person name="Krishnamurthi S."/>
            <person name="Ghosh S."/>
            <person name="Osman S."/>
            <person name="McDowall A."/>
            <person name="Ruckmani A."/>
            <person name="Mayilraj S."/>
            <person name="Venkateswaran K."/>
        </authorList>
    </citation>
    <scope>NUCLEOTIDE SEQUENCE [LARGE SCALE GENOMIC DNA]</scope>
    <source>
        <strain evidence="4">1PO1SC</strain>
    </source>
</reference>
<sequence length="440" mass="49135">MGPFSGSAGANTSIEKETFFTQGKKHQYSTLKKAKRPEDAGFSSSGLKKVDKLIQSEIDAGFPGAAIVVIKDGKIVMDEAYGYAQIYDKHTPLKKPQKMKTTTIFDLASNTKMYATNYALQHLVSIGALNVDEKVQHYLPDFKDSPNDKIKGKGDILVRDLLEHTAGFPSSIHYHNPERAGELYSQDRDKTKEMLLKTPLQNETGTAQIYSDIDYMLLGMIVEEITGQRLDMYVENNIYKPLGLKKTKFNPLDKKEKQKHIAATELLGNTRDGAISFPNIRNYTLQGEVHDEKAYYSMGGISGHAGLFSTTNDLAVLLQVMLNGGGYGKTKLFDEETIELFTSPSDYSPTYGLGWRINGNESMEWMFSEYANEEVIGHTGWTGTVTMIDKENNLGIVLLTNKKHSKVMNPATEPNRFYGDTYGISEYGNVVQAVYQAMIR</sequence>
<dbReference type="PANTHER" id="PTHR43283:SF11">
    <property type="entry name" value="BETA-LACTAMASE-RELATED DOMAIN-CONTAINING PROTEIN"/>
    <property type="match status" value="1"/>
</dbReference>
<dbReference type="NCBIfam" id="NF002968">
    <property type="entry name" value="PRK03642.1"/>
    <property type="match status" value="1"/>
</dbReference>
<feature type="domain" description="Beta-lactamase-related" evidence="2">
    <location>
        <begin position="51"/>
        <end position="409"/>
    </location>
</feature>
<keyword evidence="1" id="KW-0378">Hydrolase</keyword>
<dbReference type="EMBL" id="PISD01000006">
    <property type="protein sequence ID" value="PKG30670.1"/>
    <property type="molecule type" value="Genomic_DNA"/>
</dbReference>
<dbReference type="InterPro" id="IPR001466">
    <property type="entry name" value="Beta-lactam-related"/>
</dbReference>
<dbReference type="Gene3D" id="3.40.710.10">
    <property type="entry name" value="DD-peptidase/beta-lactamase superfamily"/>
    <property type="match status" value="1"/>
</dbReference>
<accession>A0A2N0ZMD2</accession>
<dbReference type="Proteomes" id="UP000233343">
    <property type="component" value="Unassembled WGS sequence"/>
</dbReference>
<dbReference type="PANTHER" id="PTHR43283">
    <property type="entry name" value="BETA-LACTAMASE-RELATED"/>
    <property type="match status" value="1"/>
</dbReference>
<evidence type="ECO:0000313" key="3">
    <source>
        <dbReference type="EMBL" id="PKG30670.1"/>
    </source>
</evidence>
<comment type="caution">
    <text evidence="3">The sequence shown here is derived from an EMBL/GenBank/DDBJ whole genome shotgun (WGS) entry which is preliminary data.</text>
</comment>
<gene>
    <name evidence="3" type="ORF">CWS20_01930</name>
</gene>
<dbReference type="InterPro" id="IPR012338">
    <property type="entry name" value="Beta-lactam/transpept-like"/>
</dbReference>
<evidence type="ECO:0000313" key="4">
    <source>
        <dbReference type="Proteomes" id="UP000233343"/>
    </source>
</evidence>
<name>A0A2N0ZMD2_9BACI</name>
<dbReference type="GO" id="GO:0016787">
    <property type="term" value="F:hydrolase activity"/>
    <property type="evidence" value="ECO:0007669"/>
    <property type="project" value="UniProtKB-KW"/>
</dbReference>
<evidence type="ECO:0000256" key="1">
    <source>
        <dbReference type="ARBA" id="ARBA00022801"/>
    </source>
</evidence>
<dbReference type="AlphaFoldDB" id="A0A2N0ZMD2"/>
<dbReference type="Pfam" id="PF00144">
    <property type="entry name" value="Beta-lactamase"/>
    <property type="match status" value="1"/>
</dbReference>
<dbReference type="InterPro" id="IPR050789">
    <property type="entry name" value="Diverse_Enzym_Activities"/>
</dbReference>
<dbReference type="SUPFAM" id="SSF56601">
    <property type="entry name" value="beta-lactamase/transpeptidase-like"/>
    <property type="match status" value="1"/>
</dbReference>
<keyword evidence="4" id="KW-1185">Reference proteome</keyword>
<evidence type="ECO:0000259" key="2">
    <source>
        <dbReference type="Pfam" id="PF00144"/>
    </source>
</evidence>
<organism evidence="3 4">
    <name type="scientific">Cytobacillus horneckiae</name>
    <dbReference type="NCBI Taxonomy" id="549687"/>
    <lineage>
        <taxon>Bacteria</taxon>
        <taxon>Bacillati</taxon>
        <taxon>Bacillota</taxon>
        <taxon>Bacilli</taxon>
        <taxon>Bacillales</taxon>
        <taxon>Bacillaceae</taxon>
        <taxon>Cytobacillus</taxon>
    </lineage>
</organism>